<sequence length="82" mass="8982">MIQSHRKKPTKIDILADQPTQIFYYRRPRSPHAPRPAVDVHRHPIRHDPRTGGNTIPSSPSAQSSATPHGTPTAGTAASSNR</sequence>
<feature type="compositionally biased region" description="Low complexity" evidence="1">
    <location>
        <begin position="57"/>
        <end position="82"/>
    </location>
</feature>
<protein>
    <submittedName>
        <fullName evidence="2">Uncharacterized protein</fullName>
    </submittedName>
</protein>
<organism evidence="2 3">
    <name type="scientific">Streptomyces achromogenes</name>
    <dbReference type="NCBI Taxonomy" id="67255"/>
    <lineage>
        <taxon>Bacteria</taxon>
        <taxon>Bacillati</taxon>
        <taxon>Actinomycetota</taxon>
        <taxon>Actinomycetes</taxon>
        <taxon>Kitasatosporales</taxon>
        <taxon>Streptomycetaceae</taxon>
        <taxon>Streptomyces</taxon>
    </lineage>
</organism>
<dbReference type="Proteomes" id="UP001622557">
    <property type="component" value="Chromosome"/>
</dbReference>
<reference evidence="2 3" key="1">
    <citation type="submission" date="2022-10" db="EMBL/GenBank/DDBJ databases">
        <title>The complete genomes of actinobacterial strains from the NBC collection.</title>
        <authorList>
            <person name="Joergensen T.S."/>
            <person name="Alvarez Arevalo M."/>
            <person name="Sterndorff E.B."/>
            <person name="Faurdal D."/>
            <person name="Vuksanovic O."/>
            <person name="Mourched A.-S."/>
            <person name="Charusanti P."/>
            <person name="Shaw S."/>
            <person name="Blin K."/>
            <person name="Weber T."/>
        </authorList>
    </citation>
    <scope>NUCLEOTIDE SEQUENCE [LARGE SCALE GENOMIC DNA]</scope>
    <source>
        <strain evidence="2 3">NBC_00156</strain>
    </source>
</reference>
<proteinExistence type="predicted"/>
<feature type="compositionally biased region" description="Basic and acidic residues" evidence="1">
    <location>
        <begin position="38"/>
        <end position="50"/>
    </location>
</feature>
<gene>
    <name evidence="2" type="ORF">OG350_26000</name>
</gene>
<accession>A0ABZ1KZR9</accession>
<evidence type="ECO:0000313" key="3">
    <source>
        <dbReference type="Proteomes" id="UP001622557"/>
    </source>
</evidence>
<dbReference type="EMBL" id="CP108164">
    <property type="protein sequence ID" value="WTQ86072.1"/>
    <property type="molecule type" value="Genomic_DNA"/>
</dbReference>
<feature type="region of interest" description="Disordered" evidence="1">
    <location>
        <begin position="25"/>
        <end position="82"/>
    </location>
</feature>
<dbReference type="RefSeq" id="WP_405450314.1">
    <property type="nucleotide sequence ID" value="NZ_CP108164.1"/>
</dbReference>
<evidence type="ECO:0000256" key="1">
    <source>
        <dbReference type="SAM" id="MobiDB-lite"/>
    </source>
</evidence>
<evidence type="ECO:0000313" key="2">
    <source>
        <dbReference type="EMBL" id="WTQ86072.1"/>
    </source>
</evidence>
<keyword evidence="3" id="KW-1185">Reference proteome</keyword>
<dbReference type="GeneID" id="97283955"/>
<name>A0ABZ1KZR9_STRAH</name>